<dbReference type="AlphaFoldDB" id="A0AB34FTH6"/>
<keyword evidence="3" id="KW-1185">Reference proteome</keyword>
<comment type="caution">
    <text evidence="2">The sequence shown here is derived from an EMBL/GenBank/DDBJ whole genome shotgun (WGS) entry which is preliminary data.</text>
</comment>
<accession>A0AB34FTH6</accession>
<name>A0AB34FTH6_9HYPO</name>
<feature type="region of interest" description="Disordered" evidence="1">
    <location>
        <begin position="1"/>
        <end position="64"/>
    </location>
</feature>
<protein>
    <submittedName>
        <fullName evidence="2">Uncharacterized protein</fullName>
    </submittedName>
</protein>
<dbReference type="Proteomes" id="UP001163105">
    <property type="component" value="Unassembled WGS sequence"/>
</dbReference>
<sequence length="64" mass="7161">MEQDGPGWPPRNVARKGKRTRRKQTQCFGLEGPEEERNRGRAADLSSTRRARQDPGKGGGVRVD</sequence>
<evidence type="ECO:0000313" key="2">
    <source>
        <dbReference type="EMBL" id="KAJ6441686.1"/>
    </source>
</evidence>
<gene>
    <name evidence="2" type="ORF">O9K51_05237</name>
</gene>
<evidence type="ECO:0000256" key="1">
    <source>
        <dbReference type="SAM" id="MobiDB-lite"/>
    </source>
</evidence>
<feature type="compositionally biased region" description="Basic residues" evidence="1">
    <location>
        <begin position="13"/>
        <end position="24"/>
    </location>
</feature>
<reference evidence="2" key="1">
    <citation type="submission" date="2023-01" db="EMBL/GenBank/DDBJ databases">
        <title>The growth and conidiation of Purpureocillium lavendulum are regulated by nitrogen source and histone H3K14 acetylation.</title>
        <authorList>
            <person name="Tang P."/>
            <person name="Han J."/>
            <person name="Zhang C."/>
            <person name="Tang P."/>
            <person name="Qi F."/>
            <person name="Zhang K."/>
            <person name="Liang L."/>
        </authorList>
    </citation>
    <scope>NUCLEOTIDE SEQUENCE</scope>
    <source>
        <strain evidence="2">YMF1.00683</strain>
    </source>
</reference>
<organism evidence="2 3">
    <name type="scientific">Purpureocillium lavendulum</name>
    <dbReference type="NCBI Taxonomy" id="1247861"/>
    <lineage>
        <taxon>Eukaryota</taxon>
        <taxon>Fungi</taxon>
        <taxon>Dikarya</taxon>
        <taxon>Ascomycota</taxon>
        <taxon>Pezizomycotina</taxon>
        <taxon>Sordariomycetes</taxon>
        <taxon>Hypocreomycetidae</taxon>
        <taxon>Hypocreales</taxon>
        <taxon>Ophiocordycipitaceae</taxon>
        <taxon>Purpureocillium</taxon>
    </lineage>
</organism>
<dbReference type="EMBL" id="JAQHRD010000004">
    <property type="protein sequence ID" value="KAJ6441686.1"/>
    <property type="molecule type" value="Genomic_DNA"/>
</dbReference>
<proteinExistence type="predicted"/>
<evidence type="ECO:0000313" key="3">
    <source>
        <dbReference type="Proteomes" id="UP001163105"/>
    </source>
</evidence>